<sequence length="2684" mass="274056">MPEPYCMKKPLLLLLFLLAAIAPCITKAQESQTVTAGEFTKPIEFPGGNCVYRWTNSNTFIGLNAVGGVGNIAPFKTVNPLPVPAIATFTAEPISSDFAYVPVTETKSIAVVSTATNSVVASVPVGDMPFGIAINPQGTLVYVSNGGTNTISVINTATNKVVAGIFVGENPRGITINADGSRVYVVNSSSDNVSVIDAAINEVIAVIPTGRTPVKALLSPDGSKLYTTNSNGHSVSVISLADKGIIATIPVGQYPQDLALRPDGEVLYVTNLGNNTVSVINTAGNYVAGSIAVGQGPSGIIINPDGNKAYVTMPSGSAAIIDLADNTVTTRAMPGRPSGLSFAPDGTLYIINGQNAVLDHYNADLSFIGQVPVGISTLSLGNFIRKGGPCTADPISFTITVNPPSLGTISNGPVSGDITSCVGTASASPGIKQFKVSGTGLADNIIATAPAGFEVSLTPAGGYGNIVSLVQSGGTVNDVRVYVRASATAPGGYISGSVKLTATGVSAKYVGVNGFVTQLPAVNNPGDKVAAPAENVPAISLTGTANIYRWTNDNPAIGLPASGEGDIPTFKALNAGGTAAVANIRITPVQAQLAYVANYDDNTVSVVDIARSLVLKTIPVGKAPNAVAVSPDGNLVFVSNYFSDDVSVISTSSNTVIKTIPVGLSPSAVAISVDGTKLYVANNGTNKVAVISTATFQPLDIITVGDNPNGLAVSHDGTRLYVLNYSNFSVSAVDLSSNAVIATMTGLYTGAPTGICISPDDSRLYVASVARNDITVFNTATYAVEKRLSVTYSPNYITASPDGATLYGTYYASSIFTIDLATGVVKDNQGVGSAPVAIAVSKDGNQLFVANTLDNNLVVLNAANNAIISKTPVGKNPFTMGNFIKESSGCSGVPIDFKITVNPTSAAGVITAGPVIGDISACVGTASVSPKIQRISVSGVALISDITASAPTGFEVSLSATGGYTDKVTIAQSGGKVTDVVVYVRSSATAAAGYITGNVTLASAGAAPLLVNVRGIINNLPTVDKPADIVLDNAETVNLISFTGTGNTYTWVNNNTSIGLRAGGSGNIASFTAKNTGTTPVVATIRVTPVSSQLAYISNFNSNTVSVINTANNAVVKTIPVGWNPIAITRSPDGAYVYVSNYKSGTISVINTYSNTVTATITVGTNPAGLAITADGRTLYVSNKGSNNISVINTSTSQVTATIDVGENPHGIALSHSGKFLYVVNYSDNNVSVVSTLTNTIVATIAVGGKPGTVCIGPDDAFVYVTNQNSGTVSVINTASNLVVAEVAVGSAPENITIGPDGRHVYVSNVMSGTVSAINTATNAVVSTIPVGRSPMGVSVSSDGTRLFVANTLDGNVSIINTADNTVVSTITVGNYPYAEGDFIKESTGCPGVPMEFTITVNPTESTIMPSTATVAINACTGSNATESVQNFTVSAKNLTADVTATAPAGFEISLSENAGFGSTLVIPQAAGKINNTIVYLRLVSTATNGTVAGNVVLSSAGANIKNIAVTGIKSALPLVNNPGNREETNGIASQPINFEGSGGSFTWVNDNPSIGLAAGGNGNIPAFMPVNRSRTPVTANVSVTPLASQMAYIANLDDNSVSVVDLASNSVVKTIPVGRNPNGVAISRDGSRVYASNYSSNSISVISALSNTVTATIPVPDAPLAMVVSADAATLYVANNGTNTVSVINTATLQITGTIAVGEGPGGLVLSHDGKRLYSLNQSSGSVSVIDVPSNTVSATIGLSALAVSFCISPDDSRIYATDAISGDIVVVNATTNTIDSRMKLGQTPRFLTISPDGKTLYANDQQNSVLVIDIATQAIKNVMRVGILPLSIALSDDGKQLFVTLGQDNALAVYNTATNALMAKVLVGKNPFTVGNFIREASSCNGAPVTFDITVNPPVPIITAGPATGTISACVGTTSSAPNVQRFLVSGKDLFEGIAATAPAGFEVSLSIASGYGNNVLIPQAAETVDNVTVYVRATASGVAGTTTGDVTLTTAGGSDKQVRVSAFINALPTVSKPGNQSVDNGVTTTAVNFTGTGNSYTWVNDNPSIGLGGSGTGDIPAFNAVNTGSTPAVAKVTVTPQLKSYIYVANSSDNAISVINPEGGAIIKTIPVGTLPYGITVSPNGTRVYVSNISDGSMSVINAASNAVIATVPVGSRPFGISVSPDGSRVYVANETSNTVSVIDGVSNSVIATIPTGQYPVATLVSPDGNRLYVANQNSSSVSVFNTSNNTLVAEIPTVGQAPAQMACSPGGGVLYVVGVGNQNTFQAFDATTFRQLTSLSFSKDAHAIAVTPDGSKIYVTDNTENKVWVLDGTQLAYTGSIPVGNYPNGVSVSPDGNFVYVVNGRTGVAGGGLSVIGTAIDQVLYTLSAGNGPISIGNFVGPTTNCPGDAISFTITVAPPPPPVLSLSATLTPLTTVYGTPSTSQSFSVSGANIVSPITITAPAGFEVSADNNNFSTTATITGSGTVAATAYIRLTAKTAVDTYNGNIVIRTPNATDATLAVPNSTVTPAMLIITADNKTKLLGADNPILTVTYNGFVNNENEAVLSRRPDVSSTATTTSVAGDYPITAGNALAQNYNFRYVPGVLTIQRSLAMVTIPNTFTPNDDGVNDTWNLTFLQGYNKATVNIFDRWGGPIYSSVGYDRAWDGKRNGAVLPAGTYYYIINPKDGQKPRAGWVSIVR</sequence>
<dbReference type="PANTHER" id="PTHR47197:SF3">
    <property type="entry name" value="DIHYDRO-HEME D1 DEHYDROGENASE"/>
    <property type="match status" value="1"/>
</dbReference>
<dbReference type="Pfam" id="PF10282">
    <property type="entry name" value="Lactonase"/>
    <property type="match status" value="1"/>
</dbReference>
<dbReference type="Gene3D" id="3.30.160.710">
    <property type="match status" value="1"/>
</dbReference>
<feature type="domain" description="MBG" evidence="3">
    <location>
        <begin position="2516"/>
        <end position="2591"/>
    </location>
</feature>
<dbReference type="NCBIfam" id="TIGR02276">
    <property type="entry name" value="beta_rpt_yvtn"/>
    <property type="match status" value="22"/>
</dbReference>
<evidence type="ECO:0000256" key="1">
    <source>
        <dbReference type="ARBA" id="ARBA00022729"/>
    </source>
</evidence>
<dbReference type="PANTHER" id="PTHR47197">
    <property type="entry name" value="PROTEIN NIRF"/>
    <property type="match status" value="1"/>
</dbReference>
<dbReference type="Pfam" id="PF21783">
    <property type="entry name" value="YNCE"/>
    <property type="match status" value="4"/>
</dbReference>
<dbReference type="InterPro" id="IPR051200">
    <property type="entry name" value="Host-pathogen_enzymatic-act"/>
</dbReference>
<evidence type="ECO:0000259" key="4">
    <source>
        <dbReference type="Pfam" id="PF21783"/>
    </source>
</evidence>
<dbReference type="SUPFAM" id="SSF50974">
    <property type="entry name" value="Nitrous oxide reductase, N-terminal domain"/>
    <property type="match status" value="3"/>
</dbReference>
<dbReference type="InterPro" id="IPR011048">
    <property type="entry name" value="Haem_d1_sf"/>
</dbReference>
<dbReference type="InterPro" id="IPR001680">
    <property type="entry name" value="WD40_rpt"/>
</dbReference>
<organism evidence="5 6">
    <name type="scientific">Mucilaginibacter pedocola</name>
    <dbReference type="NCBI Taxonomy" id="1792845"/>
    <lineage>
        <taxon>Bacteria</taxon>
        <taxon>Pseudomonadati</taxon>
        <taxon>Bacteroidota</taxon>
        <taxon>Sphingobacteriia</taxon>
        <taxon>Sphingobacteriales</taxon>
        <taxon>Sphingobacteriaceae</taxon>
        <taxon>Mucilaginibacter</taxon>
    </lineage>
</organism>
<dbReference type="Gene3D" id="2.130.10.10">
    <property type="entry name" value="YVTN repeat-like/Quinoprotein amine dehydrogenase"/>
    <property type="match status" value="15"/>
</dbReference>
<dbReference type="InterPro" id="IPR015943">
    <property type="entry name" value="WD40/YVTN_repeat-like_dom_sf"/>
</dbReference>
<evidence type="ECO:0000313" key="5">
    <source>
        <dbReference type="EMBL" id="OOQ60884.1"/>
    </source>
</evidence>
<dbReference type="NCBIfam" id="TIGR04131">
    <property type="entry name" value="Bac_Flav_CTERM"/>
    <property type="match status" value="1"/>
</dbReference>
<keyword evidence="1 2" id="KW-0732">Signal</keyword>
<name>A0A1S9PIW1_9SPHI</name>
<dbReference type="InterPro" id="IPR019405">
    <property type="entry name" value="Lactonase_7-beta_prop"/>
</dbReference>
<dbReference type="Proteomes" id="UP000189739">
    <property type="component" value="Unassembled WGS sequence"/>
</dbReference>
<dbReference type="SMART" id="SM00320">
    <property type="entry name" value="WD40"/>
    <property type="match status" value="12"/>
</dbReference>
<feature type="signal peptide" evidence="2">
    <location>
        <begin position="1"/>
        <end position="28"/>
    </location>
</feature>
<feature type="domain" description="YNCE-like beta-propeller" evidence="4">
    <location>
        <begin position="1653"/>
        <end position="1860"/>
    </location>
</feature>
<feature type="chain" id="PRO_5012843026" evidence="2">
    <location>
        <begin position="29"/>
        <end position="2684"/>
    </location>
</feature>
<dbReference type="InterPro" id="IPR011964">
    <property type="entry name" value="YVTN_b-propeller_repeat"/>
</dbReference>
<dbReference type="EMBL" id="MBTF01000004">
    <property type="protein sequence ID" value="OOQ60884.1"/>
    <property type="molecule type" value="Genomic_DNA"/>
</dbReference>
<evidence type="ECO:0000259" key="3">
    <source>
        <dbReference type="Pfam" id="PF18676"/>
    </source>
</evidence>
<reference evidence="5 6" key="1">
    <citation type="submission" date="2016-07" db="EMBL/GenBank/DDBJ databases">
        <title>Genomic analysis of zinc-resistant bacterium Mucilaginibacter pedocola TBZ30.</title>
        <authorList>
            <person name="Huang J."/>
            <person name="Tang J."/>
        </authorList>
    </citation>
    <scope>NUCLEOTIDE SEQUENCE [LARGE SCALE GENOMIC DNA]</scope>
    <source>
        <strain evidence="5 6">TBZ30</strain>
    </source>
</reference>
<feature type="domain" description="YNCE-like beta-propeller" evidence="4">
    <location>
        <begin position="2086"/>
        <end position="2378"/>
    </location>
</feature>
<evidence type="ECO:0000256" key="2">
    <source>
        <dbReference type="SAM" id="SignalP"/>
    </source>
</evidence>
<proteinExistence type="predicted"/>
<gene>
    <name evidence="5" type="ORF">BC343_23255</name>
</gene>
<dbReference type="STRING" id="1792845.BC343_23255"/>
<comment type="caution">
    <text evidence="5">The sequence shown here is derived from an EMBL/GenBank/DDBJ whole genome shotgun (WGS) entry which is preliminary data.</text>
</comment>
<dbReference type="InterPro" id="IPR026341">
    <property type="entry name" value="T9SS_type_B"/>
</dbReference>
<dbReference type="Pfam" id="PF18676">
    <property type="entry name" value="MBG_2"/>
    <property type="match status" value="1"/>
</dbReference>
<dbReference type="InterPro" id="IPR048433">
    <property type="entry name" value="YNCE-like_beta-prop"/>
</dbReference>
<feature type="domain" description="YNCE-like beta-propeller" evidence="4">
    <location>
        <begin position="591"/>
        <end position="879"/>
    </location>
</feature>
<dbReference type="InterPro" id="IPR011045">
    <property type="entry name" value="N2O_reductase_N"/>
</dbReference>
<dbReference type="InterPro" id="IPR041286">
    <property type="entry name" value="MBG_2"/>
</dbReference>
<evidence type="ECO:0000313" key="6">
    <source>
        <dbReference type="Proteomes" id="UP000189739"/>
    </source>
</evidence>
<feature type="domain" description="YNCE-like beta-propeller" evidence="4">
    <location>
        <begin position="1095"/>
        <end position="1378"/>
    </location>
</feature>
<keyword evidence="6" id="KW-1185">Reference proteome</keyword>
<dbReference type="SUPFAM" id="SSF51004">
    <property type="entry name" value="C-terminal (heme d1) domain of cytochrome cd1-nitrite reductase"/>
    <property type="match status" value="2"/>
</dbReference>
<protein>
    <submittedName>
        <fullName evidence="5">Uncharacterized protein</fullName>
    </submittedName>
</protein>
<dbReference type="Pfam" id="PF13585">
    <property type="entry name" value="CHU_C"/>
    <property type="match status" value="1"/>
</dbReference>
<accession>A0A1S9PIW1</accession>